<dbReference type="EMBL" id="VORB01000002">
    <property type="protein sequence ID" value="TXC82147.1"/>
    <property type="molecule type" value="Genomic_DNA"/>
</dbReference>
<dbReference type="RefSeq" id="WP_147013389.1">
    <property type="nucleotide sequence ID" value="NZ_VORB01000002.1"/>
</dbReference>
<dbReference type="InterPro" id="IPR036291">
    <property type="entry name" value="NAD(P)-bd_dom_sf"/>
</dbReference>
<dbReference type="InterPro" id="IPR016040">
    <property type="entry name" value="NAD(P)-bd_dom"/>
</dbReference>
<dbReference type="Proteomes" id="UP000321168">
    <property type="component" value="Unassembled WGS sequence"/>
</dbReference>
<dbReference type="AlphaFoldDB" id="A0A5C6VA57"/>
<dbReference type="OrthoDB" id="9798632at2"/>
<feature type="domain" description="NAD(P)-binding" evidence="1">
    <location>
        <begin position="10"/>
        <end position="155"/>
    </location>
</feature>
<proteinExistence type="predicted"/>
<reference evidence="2 3" key="1">
    <citation type="submission" date="2019-08" db="EMBL/GenBank/DDBJ databases">
        <title>Genome of Luteibaculum oceani JCM 18817.</title>
        <authorList>
            <person name="Bowman J.P."/>
        </authorList>
    </citation>
    <scope>NUCLEOTIDE SEQUENCE [LARGE SCALE GENOMIC DNA]</scope>
    <source>
        <strain evidence="2 3">JCM 18817</strain>
    </source>
</reference>
<dbReference type="Pfam" id="PF13460">
    <property type="entry name" value="NAD_binding_10"/>
    <property type="match status" value="1"/>
</dbReference>
<sequence>MEAKTALVIGGTGLVGRQLIKLLIKNPTYQKIKYFGRNQVDLDSDKLEFIPTNFQMLHSIKEEISGDVLFSCLGTTIKKAGSKEEQYKVDFDFQLNFAKLAAEKGVENYVLVSSLGAHQNSHVFYTRVKGQLEQAIKKLKFRHCVIIRPSLLSGKRKEKRLGEQFAAKLSWLIAFIPYLKKYRAIPAKTVAKSMIKASDLNCDTVVFEADELFELAKDYTSD</sequence>
<gene>
    <name evidence="2" type="ORF">FRX97_03370</name>
</gene>
<organism evidence="2 3">
    <name type="scientific">Luteibaculum oceani</name>
    <dbReference type="NCBI Taxonomy" id="1294296"/>
    <lineage>
        <taxon>Bacteria</taxon>
        <taxon>Pseudomonadati</taxon>
        <taxon>Bacteroidota</taxon>
        <taxon>Flavobacteriia</taxon>
        <taxon>Flavobacteriales</taxon>
        <taxon>Luteibaculaceae</taxon>
        <taxon>Luteibaculum</taxon>
    </lineage>
</organism>
<accession>A0A5C6VA57</accession>
<protein>
    <submittedName>
        <fullName evidence="2">NAD-dependent epimerase/dehydratase family protein</fullName>
    </submittedName>
</protein>
<dbReference type="SUPFAM" id="SSF51735">
    <property type="entry name" value="NAD(P)-binding Rossmann-fold domains"/>
    <property type="match status" value="1"/>
</dbReference>
<dbReference type="Gene3D" id="3.40.50.720">
    <property type="entry name" value="NAD(P)-binding Rossmann-like Domain"/>
    <property type="match status" value="1"/>
</dbReference>
<comment type="caution">
    <text evidence="2">The sequence shown here is derived from an EMBL/GenBank/DDBJ whole genome shotgun (WGS) entry which is preliminary data.</text>
</comment>
<dbReference type="PANTHER" id="PTHR14097:SF7">
    <property type="entry name" value="OXIDOREDUCTASE HTATIP2"/>
    <property type="match status" value="1"/>
</dbReference>
<keyword evidence="3" id="KW-1185">Reference proteome</keyword>
<evidence type="ECO:0000313" key="3">
    <source>
        <dbReference type="Proteomes" id="UP000321168"/>
    </source>
</evidence>
<evidence type="ECO:0000313" key="2">
    <source>
        <dbReference type="EMBL" id="TXC82147.1"/>
    </source>
</evidence>
<evidence type="ECO:0000259" key="1">
    <source>
        <dbReference type="Pfam" id="PF13460"/>
    </source>
</evidence>
<dbReference type="PANTHER" id="PTHR14097">
    <property type="entry name" value="OXIDOREDUCTASE HTATIP2"/>
    <property type="match status" value="1"/>
</dbReference>
<name>A0A5C6VA57_9FLAO</name>